<evidence type="ECO:0000313" key="4">
    <source>
        <dbReference type="Proteomes" id="UP000062255"/>
    </source>
</evidence>
<dbReference type="FunFam" id="3.40.50.720:FF:000121">
    <property type="entry name" value="Prostaglandin reductase 2"/>
    <property type="match status" value="1"/>
</dbReference>
<evidence type="ECO:0000313" key="3">
    <source>
        <dbReference type="EMBL" id="AKS36821.1"/>
    </source>
</evidence>
<evidence type="ECO:0000256" key="1">
    <source>
        <dbReference type="ARBA" id="ARBA00023002"/>
    </source>
</evidence>
<proteinExistence type="predicted"/>
<dbReference type="PANTHER" id="PTHR43205:SF7">
    <property type="entry name" value="PROSTAGLANDIN REDUCTASE 1"/>
    <property type="match status" value="1"/>
</dbReference>
<reference evidence="3 4" key="1">
    <citation type="submission" date="2015-07" db="EMBL/GenBank/DDBJ databases">
        <title>Complete genome sequence of Mycobacterium goodii X7B, a facultative thermophilic biodesulfurizing bacterium.</title>
        <authorList>
            <person name="Yu B."/>
            <person name="Li F."/>
            <person name="Xu P."/>
        </authorList>
    </citation>
    <scope>NUCLEOTIDE SEQUENCE [LARGE SCALE GENOMIC DNA]</scope>
    <source>
        <strain evidence="3 4">X7B</strain>
    </source>
</reference>
<evidence type="ECO:0000259" key="2">
    <source>
        <dbReference type="SMART" id="SM00829"/>
    </source>
</evidence>
<dbReference type="SUPFAM" id="SSF50129">
    <property type="entry name" value="GroES-like"/>
    <property type="match status" value="1"/>
</dbReference>
<dbReference type="InterPro" id="IPR011032">
    <property type="entry name" value="GroES-like_sf"/>
</dbReference>
<dbReference type="PANTHER" id="PTHR43205">
    <property type="entry name" value="PROSTAGLANDIN REDUCTASE"/>
    <property type="match status" value="1"/>
</dbReference>
<dbReference type="InterPro" id="IPR041694">
    <property type="entry name" value="ADH_N_2"/>
</dbReference>
<dbReference type="InterPro" id="IPR020843">
    <property type="entry name" value="ER"/>
</dbReference>
<dbReference type="SUPFAM" id="SSF51735">
    <property type="entry name" value="NAD(P)-binding Rossmann-fold domains"/>
    <property type="match status" value="1"/>
</dbReference>
<dbReference type="PATRIC" id="fig|134601.6.peg.6781"/>
<dbReference type="Pfam" id="PF00107">
    <property type="entry name" value="ADH_zinc_N"/>
    <property type="match status" value="1"/>
</dbReference>
<dbReference type="EMBL" id="CP012150">
    <property type="protein sequence ID" value="AKS36821.1"/>
    <property type="molecule type" value="Genomic_DNA"/>
</dbReference>
<name>A0A0K0XHF7_MYCGD</name>
<keyword evidence="1" id="KW-0560">Oxidoreductase</keyword>
<accession>A0A0K0XHF7</accession>
<dbReference type="Pfam" id="PF16884">
    <property type="entry name" value="ADH_N_2"/>
    <property type="match status" value="1"/>
</dbReference>
<dbReference type="Gene3D" id="3.90.180.10">
    <property type="entry name" value="Medium-chain alcohol dehydrogenases, catalytic domain"/>
    <property type="match status" value="1"/>
</dbReference>
<dbReference type="InterPro" id="IPR013149">
    <property type="entry name" value="ADH-like_C"/>
</dbReference>
<protein>
    <submittedName>
        <fullName evidence="3">Alcohol dehydrogenase</fullName>
    </submittedName>
</protein>
<dbReference type="Gene3D" id="3.40.50.720">
    <property type="entry name" value="NAD(P)-binding Rossmann-like Domain"/>
    <property type="match status" value="1"/>
</dbReference>
<dbReference type="SMART" id="SM00829">
    <property type="entry name" value="PKS_ER"/>
    <property type="match status" value="1"/>
</dbReference>
<dbReference type="Proteomes" id="UP000062255">
    <property type="component" value="Chromosome"/>
</dbReference>
<dbReference type="CDD" id="cd05288">
    <property type="entry name" value="PGDH"/>
    <property type="match status" value="1"/>
</dbReference>
<dbReference type="InterPro" id="IPR036291">
    <property type="entry name" value="NAD(P)-bd_dom_sf"/>
</dbReference>
<dbReference type="OrthoDB" id="9805663at2"/>
<dbReference type="STRING" id="134601.AFA91_32750"/>
<feature type="domain" description="Enoyl reductase (ER)" evidence="2">
    <location>
        <begin position="14"/>
        <end position="330"/>
    </location>
</feature>
<gene>
    <name evidence="3" type="ORF">AFA91_32750</name>
</gene>
<dbReference type="InterPro" id="IPR045010">
    <property type="entry name" value="MDR_fam"/>
</dbReference>
<dbReference type="KEGG" id="mgo:AFA91_32750"/>
<sequence length="346" mass="36961">MVNRRVLLAARPDGIPTAEHFAIDEVAVPEPADGQVLVRNHWLSVEPAMRGWVSAESNYSAPVPLGTVMRSYASGRVVSSRHPDFQPGDHVTGMLGWQDYAVASPETLRRIDETDLPLSTSLGVLGLNGVTAYFGLREAGRPRPGETVVVSTAAGAVGSCAGQIARIMGCRTVGIAGGPVKTALCLSDFGYDAAIDYKAGHDLDAAIATACPDGIDVYFDNTAGPISDAVLRHLAVGARVVICGTASVSTWTPPPLGPRVERHLLAKRATMQGFLATDWTDRFGEARSAIAFWIREGKLTYKEDILDGLDEAPEAISGLYRGDNLGKRLIRLTDMDSQHQDAARAR</sequence>
<dbReference type="GO" id="GO:0016628">
    <property type="term" value="F:oxidoreductase activity, acting on the CH-CH group of donors, NAD or NADP as acceptor"/>
    <property type="evidence" value="ECO:0007669"/>
    <property type="project" value="InterPro"/>
</dbReference>
<dbReference type="AlphaFoldDB" id="A0A0K0XHF7"/>
<organism evidence="3 4">
    <name type="scientific">Mycolicibacterium goodii</name>
    <name type="common">Mycobacterium goodii</name>
    <dbReference type="NCBI Taxonomy" id="134601"/>
    <lineage>
        <taxon>Bacteria</taxon>
        <taxon>Bacillati</taxon>
        <taxon>Actinomycetota</taxon>
        <taxon>Actinomycetes</taxon>
        <taxon>Mycobacteriales</taxon>
        <taxon>Mycobacteriaceae</taxon>
        <taxon>Mycolicibacterium</taxon>
    </lineage>
</organism>